<evidence type="ECO:0000256" key="10">
    <source>
        <dbReference type="PIRSR" id="PIRSR004682-3"/>
    </source>
</evidence>
<evidence type="ECO:0000256" key="1">
    <source>
        <dbReference type="ARBA" id="ARBA00004496"/>
    </source>
</evidence>
<dbReference type="EMBL" id="FP929041">
    <property type="protein sequence ID" value="CBK88674.1"/>
    <property type="molecule type" value="Genomic_DNA"/>
</dbReference>
<dbReference type="Pfam" id="PF13242">
    <property type="entry name" value="Hydrolase_like"/>
    <property type="match status" value="1"/>
</dbReference>
<comment type="subcellular location">
    <subcellularLocation>
        <location evidence="1 7">Cytoplasm</location>
    </subcellularLocation>
</comment>
<feature type="active site" description="Proton donor" evidence="8">
    <location>
        <position position="10"/>
    </location>
</feature>
<reference evidence="12 13" key="1">
    <citation type="submission" date="2010-03" db="EMBL/GenBank/DDBJ databases">
        <title>The genome sequence of Eubacterium cylindroides T2-87.</title>
        <authorList>
            <consortium name="metaHIT consortium -- http://www.metahit.eu/"/>
            <person name="Pajon A."/>
            <person name="Turner K."/>
            <person name="Parkhill J."/>
            <person name="Duncan S."/>
            <person name="Flint H."/>
        </authorList>
    </citation>
    <scope>NUCLEOTIDE SEQUENCE [LARGE SCALE GENOMIC DNA]</scope>
    <source>
        <strain evidence="12 13">T2-87</strain>
    </source>
</reference>
<evidence type="ECO:0000256" key="2">
    <source>
        <dbReference type="ARBA" id="ARBA00022490"/>
    </source>
</evidence>
<evidence type="ECO:0000256" key="8">
    <source>
        <dbReference type="PIRSR" id="PIRSR004682-1"/>
    </source>
</evidence>
<evidence type="ECO:0000256" key="5">
    <source>
        <dbReference type="ARBA" id="ARBA00023277"/>
    </source>
</evidence>
<dbReference type="GO" id="GO:0005737">
    <property type="term" value="C:cytoplasm"/>
    <property type="evidence" value="ECO:0007669"/>
    <property type="project" value="UniProtKB-SubCell"/>
</dbReference>
<keyword evidence="4 7" id="KW-0378">Hydrolase</keyword>
<dbReference type="AlphaFoldDB" id="D4JEQ2"/>
<dbReference type="GO" id="GO:0016791">
    <property type="term" value="F:phosphatase activity"/>
    <property type="evidence" value="ECO:0007669"/>
    <property type="project" value="InterPro"/>
</dbReference>
<evidence type="ECO:0000256" key="11">
    <source>
        <dbReference type="PIRSR" id="PIRSR004682-4"/>
    </source>
</evidence>
<dbReference type="Proteomes" id="UP000008801">
    <property type="component" value="Chromosome"/>
</dbReference>
<sequence length="179" mass="20291">MNRAIFLDRDGTIIEEKNYLSDVNQISLLENSVKGLKILQDSFLLIIVSNQSGVARGYFTEKEVNKVNEALLNMLEKQGVHISSVYYCPHYENGVVEKYSINCNCRKPKTGLIDKACLDFAIDLNKSYVIGDKDSDIQLAQNAGCRSILIKNSNYLNKIFPNHIAKDLYDAAKYIMEKE</sequence>
<dbReference type="SUPFAM" id="SSF56784">
    <property type="entry name" value="HAD-like"/>
    <property type="match status" value="1"/>
</dbReference>
<evidence type="ECO:0000313" key="13">
    <source>
        <dbReference type="Proteomes" id="UP000008801"/>
    </source>
</evidence>
<feature type="binding site" evidence="9">
    <location>
        <begin position="106"/>
        <end position="107"/>
    </location>
    <ligand>
        <name>substrate</name>
    </ligand>
</feature>
<keyword evidence="5 7" id="KW-0119">Carbohydrate metabolism</keyword>
<feature type="binding site" evidence="9">
    <location>
        <begin position="8"/>
        <end position="10"/>
    </location>
    <ligand>
        <name>substrate</name>
    </ligand>
</feature>
<dbReference type="CDD" id="cd07503">
    <property type="entry name" value="HAD_HisB-N"/>
    <property type="match status" value="1"/>
</dbReference>
<feature type="binding site" evidence="11">
    <location>
        <position position="90"/>
    </location>
    <ligand>
        <name>Zn(2+)</name>
        <dbReference type="ChEBI" id="CHEBI:29105"/>
    </ligand>
</feature>
<evidence type="ECO:0000256" key="4">
    <source>
        <dbReference type="ARBA" id="ARBA00022801"/>
    </source>
</evidence>
<dbReference type="InterPro" id="IPR006543">
    <property type="entry name" value="Histidinol-phos"/>
</dbReference>
<feature type="active site" description="Nucleophile" evidence="8">
    <location>
        <position position="8"/>
    </location>
</feature>
<evidence type="ECO:0000256" key="6">
    <source>
        <dbReference type="ARBA" id="ARBA00031828"/>
    </source>
</evidence>
<dbReference type="KEGG" id="euc:EC1_11980"/>
<dbReference type="PANTHER" id="PTHR42891">
    <property type="entry name" value="D-GLYCERO-BETA-D-MANNO-HEPTOSE-1,7-BISPHOSPHATE 7-PHOSPHATASE"/>
    <property type="match status" value="1"/>
</dbReference>
<organism evidence="12 13">
    <name type="scientific">Faecalitalea cylindroides T2-87</name>
    <dbReference type="NCBI Taxonomy" id="717960"/>
    <lineage>
        <taxon>Bacteria</taxon>
        <taxon>Bacillati</taxon>
        <taxon>Bacillota</taxon>
        <taxon>Erysipelotrichia</taxon>
        <taxon>Erysipelotrichales</taxon>
        <taxon>Erysipelotrichaceae</taxon>
        <taxon>Faecalitalea</taxon>
    </lineage>
</organism>
<dbReference type="HOGENOM" id="CLU_085077_3_2_9"/>
<accession>D4JEQ2</accession>
<dbReference type="PIRSF" id="PIRSF004682">
    <property type="entry name" value="GmhB"/>
    <property type="match status" value="1"/>
</dbReference>
<feature type="binding site" evidence="11">
    <location>
        <position position="103"/>
    </location>
    <ligand>
        <name>Zn(2+)</name>
        <dbReference type="ChEBI" id="CHEBI:29105"/>
    </ligand>
</feature>
<dbReference type="InterPro" id="IPR023214">
    <property type="entry name" value="HAD_sf"/>
</dbReference>
<feature type="binding site" evidence="11">
    <location>
        <position position="132"/>
    </location>
    <ligand>
        <name>Mg(2+)</name>
        <dbReference type="ChEBI" id="CHEBI:18420"/>
    </ligand>
</feature>
<feature type="site" description="Contributes to substrate recognition" evidence="10">
    <location>
        <position position="106"/>
    </location>
</feature>
<gene>
    <name evidence="12" type="ORF">EC1_11980</name>
</gene>
<dbReference type="InterPro" id="IPR036412">
    <property type="entry name" value="HAD-like_sf"/>
</dbReference>
<dbReference type="NCBIfam" id="TIGR01662">
    <property type="entry name" value="HAD-SF-IIIA"/>
    <property type="match status" value="1"/>
</dbReference>
<feature type="binding site" evidence="11">
    <location>
        <position position="10"/>
    </location>
    <ligand>
        <name>Mg(2+)</name>
        <dbReference type="ChEBI" id="CHEBI:18420"/>
    </ligand>
</feature>
<dbReference type="InterPro" id="IPR006549">
    <property type="entry name" value="HAD-SF_hydro_IIIA"/>
</dbReference>
<feature type="binding site" evidence="9">
    <location>
        <begin position="49"/>
        <end position="52"/>
    </location>
    <ligand>
        <name>substrate</name>
    </ligand>
</feature>
<evidence type="ECO:0000256" key="7">
    <source>
        <dbReference type="PIRNR" id="PIRNR004682"/>
    </source>
</evidence>
<feature type="binding site" evidence="9">
    <location>
        <position position="133"/>
    </location>
    <ligand>
        <name>substrate</name>
    </ligand>
</feature>
<keyword evidence="11" id="KW-0460">Magnesium</keyword>
<comment type="similarity">
    <text evidence="7">Belongs to the gmhB family.</text>
</comment>
<reference evidence="12 13" key="2">
    <citation type="submission" date="2010-03" db="EMBL/GenBank/DDBJ databases">
        <authorList>
            <person name="Pajon A."/>
        </authorList>
    </citation>
    <scope>NUCLEOTIDE SEQUENCE [LARGE SCALE GENOMIC DNA]</scope>
    <source>
        <strain evidence="12 13">T2-87</strain>
    </source>
</reference>
<dbReference type="PANTHER" id="PTHR42891:SF1">
    <property type="entry name" value="D-GLYCERO-BETA-D-MANNO-HEPTOSE-1,7-BISPHOSPHATE 7-PHOSPHATASE"/>
    <property type="match status" value="1"/>
</dbReference>
<comment type="cofactor">
    <cofactor evidence="11">
        <name>Mg(2+)</name>
        <dbReference type="ChEBI" id="CHEBI:18420"/>
    </cofactor>
</comment>
<dbReference type="Gene3D" id="3.40.50.1000">
    <property type="entry name" value="HAD superfamily/HAD-like"/>
    <property type="match status" value="1"/>
</dbReference>
<feature type="site" description="Stabilizes the phosphoryl group" evidence="10">
    <location>
        <position position="49"/>
    </location>
</feature>
<protein>
    <recommendedName>
        <fullName evidence="6 7">D,D-heptose 1,7-bisphosphate phosphatase</fullName>
        <ecNumber evidence="7">3.1.3.-</ecNumber>
    </recommendedName>
</protein>
<proteinExistence type="inferred from homology"/>
<name>D4JEQ2_9FIRM</name>
<evidence type="ECO:0000256" key="3">
    <source>
        <dbReference type="ARBA" id="ARBA00022723"/>
    </source>
</evidence>
<feature type="binding site" evidence="11">
    <location>
        <position position="88"/>
    </location>
    <ligand>
        <name>Zn(2+)</name>
        <dbReference type="ChEBI" id="CHEBI:29105"/>
    </ligand>
</feature>
<feature type="binding site" evidence="11">
    <location>
        <position position="8"/>
    </location>
    <ligand>
        <name>Mg(2+)</name>
        <dbReference type="ChEBI" id="CHEBI:18420"/>
    </ligand>
</feature>
<keyword evidence="2 7" id="KW-0963">Cytoplasm</keyword>
<keyword evidence="3 11" id="KW-0479">Metal-binding</keyword>
<feature type="binding site" evidence="9">
    <location>
        <begin position="16"/>
        <end position="19"/>
    </location>
    <ligand>
        <name>substrate</name>
    </ligand>
</feature>
<feature type="binding site" evidence="11">
    <location>
        <position position="105"/>
    </location>
    <ligand>
        <name>Zn(2+)</name>
        <dbReference type="ChEBI" id="CHEBI:29105"/>
    </ligand>
</feature>
<dbReference type="STRING" id="717960.EC1_11980"/>
<dbReference type="GO" id="GO:0046872">
    <property type="term" value="F:metal ion binding"/>
    <property type="evidence" value="ECO:0007669"/>
    <property type="project" value="UniProtKB-KW"/>
</dbReference>
<comment type="cofactor">
    <cofactor evidence="11">
        <name>Zn(2+)</name>
        <dbReference type="ChEBI" id="CHEBI:29105"/>
    </cofactor>
</comment>
<evidence type="ECO:0000313" key="12">
    <source>
        <dbReference type="EMBL" id="CBK88674.1"/>
    </source>
</evidence>
<dbReference type="GO" id="GO:0005975">
    <property type="term" value="P:carbohydrate metabolic process"/>
    <property type="evidence" value="ECO:0007669"/>
    <property type="project" value="InterPro"/>
</dbReference>
<keyword evidence="11" id="KW-0862">Zinc</keyword>
<dbReference type="NCBIfam" id="TIGR01656">
    <property type="entry name" value="Histidinol-ppas"/>
    <property type="match status" value="1"/>
</dbReference>
<feature type="site" description="Stabilizes the phosphoryl group" evidence="10">
    <location>
        <position position="107"/>
    </location>
</feature>
<dbReference type="InterPro" id="IPR004446">
    <property type="entry name" value="Heptose_bisP_phosphatase"/>
</dbReference>
<dbReference type="PATRIC" id="fig|717960.3.peg.672"/>
<dbReference type="EC" id="3.1.3.-" evidence="7"/>
<feature type="binding site" evidence="11">
    <location>
        <position position="133"/>
    </location>
    <ligand>
        <name>Mg(2+)</name>
        <dbReference type="ChEBI" id="CHEBI:18420"/>
    </ligand>
</feature>
<evidence type="ECO:0000256" key="9">
    <source>
        <dbReference type="PIRSR" id="PIRSR004682-2"/>
    </source>
</evidence>